<accession>A0A117NG91</accession>
<name>A0A117NG91_PICGL</name>
<dbReference type="EMBL" id="LKAM01000011">
    <property type="protein sequence ID" value="KUM46388.1"/>
    <property type="molecule type" value="Genomic_DNA"/>
</dbReference>
<gene>
    <name evidence="2" type="ORF">ABT39_MTgene1487</name>
</gene>
<organism evidence="2">
    <name type="scientific">Picea glauca</name>
    <name type="common">White spruce</name>
    <name type="synonym">Pinus glauca</name>
    <dbReference type="NCBI Taxonomy" id="3330"/>
    <lineage>
        <taxon>Eukaryota</taxon>
        <taxon>Viridiplantae</taxon>
        <taxon>Streptophyta</taxon>
        <taxon>Embryophyta</taxon>
        <taxon>Tracheophyta</taxon>
        <taxon>Spermatophyta</taxon>
        <taxon>Pinopsida</taxon>
        <taxon>Pinidae</taxon>
        <taxon>Conifers I</taxon>
        <taxon>Pinales</taxon>
        <taxon>Pinaceae</taxon>
        <taxon>Picea</taxon>
    </lineage>
</organism>
<feature type="region of interest" description="Disordered" evidence="1">
    <location>
        <begin position="1"/>
        <end position="26"/>
    </location>
</feature>
<geneLocation type="mitochondrion" evidence="2"/>
<proteinExistence type="predicted"/>
<keyword evidence="2" id="KW-0496">Mitochondrion</keyword>
<sequence length="64" mass="7333">MNGLRIGKVSSYPHKPRTAASPGLRGRDHLTCMKSAIWLQKNESDRPDRIHCLNLEHSRAFNYT</sequence>
<protein>
    <submittedName>
        <fullName evidence="2">Uncharacterized protein</fullName>
    </submittedName>
</protein>
<comment type="caution">
    <text evidence="2">The sequence shown here is derived from an EMBL/GenBank/DDBJ whole genome shotgun (WGS) entry which is preliminary data.</text>
</comment>
<evidence type="ECO:0000313" key="2">
    <source>
        <dbReference type="EMBL" id="KUM46388.1"/>
    </source>
</evidence>
<evidence type="ECO:0000256" key="1">
    <source>
        <dbReference type="SAM" id="MobiDB-lite"/>
    </source>
</evidence>
<reference evidence="2" key="1">
    <citation type="journal article" date="2015" name="Genome Biol. Evol.">
        <title>Organellar Genomes of White Spruce (Picea glauca): Assembly and Annotation.</title>
        <authorList>
            <person name="Jackman S.D."/>
            <person name="Warren R.L."/>
            <person name="Gibb E.A."/>
            <person name="Vandervalk B.P."/>
            <person name="Mohamadi H."/>
            <person name="Chu J."/>
            <person name="Raymond A."/>
            <person name="Pleasance S."/>
            <person name="Coope R."/>
            <person name="Wildung M.R."/>
            <person name="Ritland C.E."/>
            <person name="Bousquet J."/>
            <person name="Jones S.J."/>
            <person name="Bohlmann J."/>
            <person name="Birol I."/>
        </authorList>
    </citation>
    <scope>NUCLEOTIDE SEQUENCE [LARGE SCALE GENOMIC DNA]</scope>
    <source>
        <tissue evidence="2">Flushing bud</tissue>
    </source>
</reference>
<dbReference type="AlphaFoldDB" id="A0A117NG91"/>